<evidence type="ECO:0000313" key="3">
    <source>
        <dbReference type="Proteomes" id="UP000266861"/>
    </source>
</evidence>
<gene>
    <name evidence="2" type="ORF">Glove_122g16</name>
</gene>
<feature type="compositionally biased region" description="Basic and acidic residues" evidence="1">
    <location>
        <begin position="307"/>
        <end position="321"/>
    </location>
</feature>
<evidence type="ECO:0000256" key="1">
    <source>
        <dbReference type="SAM" id="MobiDB-lite"/>
    </source>
</evidence>
<dbReference type="AlphaFoldDB" id="A0A397J8G2"/>
<accession>A0A397J8G2</accession>
<sequence length="560" mass="65535">MAFACPFCNRVLSNRSAYSQHVKRCSENYASSNKTDNESDESEKSESAEEETETIPKFPNNTYSDLMTLIIQHNLNNKAGNAIIRFFNKHSNLPTSPLPKNIEQGRKLMDRMKLINLLNKEKSNNNRNYNEQYTANWWTKTEKTIPLAYLPIIKAKDDTQKKSEEHKNIVRRTFHKSLKFLLSPLYNEDNGIELELNNRILWCIPRISMIISDWPEACTFSLTYKSTQSNHPCHFCLVSKENLSNINLNSNQIEPRSHKNMKLHYKNNTEKNVSIEKIRNFFWNVPDHWLKSGISGTYRAPISPQIDKTDNESDESEKSESAEEETETIPKFPNNTYSDLMTLIIQHNLNNKAGNAIIRFFNKHSNLPTSPLPKNIEQGRKLMDRMKLINLLNKEKSNNNRNYNEQYTANWWTKTEKTIPLAYLPIIKAKDDTQKKSEEHKNIVRRTFHKSLKFLLSPLYNEDNGIELELNNRILWCIPRISMIISDWPEACTFSLTYKSTQSNHPCHFCLVSKENLSNINLNSNQIEPRSHKNMKLHYKNNTEKNVSIEKIRNFFWNVP</sequence>
<evidence type="ECO:0000313" key="2">
    <source>
        <dbReference type="EMBL" id="RHZ81293.1"/>
    </source>
</evidence>
<reference evidence="2 3" key="1">
    <citation type="submission" date="2018-08" db="EMBL/GenBank/DDBJ databases">
        <title>Genome and evolution of the arbuscular mycorrhizal fungus Diversispora epigaea (formerly Glomus versiforme) and its bacterial endosymbionts.</title>
        <authorList>
            <person name="Sun X."/>
            <person name="Fei Z."/>
            <person name="Harrison M."/>
        </authorList>
    </citation>
    <scope>NUCLEOTIDE SEQUENCE [LARGE SCALE GENOMIC DNA]</scope>
    <source>
        <strain evidence="2 3">IT104</strain>
    </source>
</reference>
<dbReference type="EMBL" id="PQFF01000114">
    <property type="protein sequence ID" value="RHZ81293.1"/>
    <property type="molecule type" value="Genomic_DNA"/>
</dbReference>
<dbReference type="InterPro" id="IPR041078">
    <property type="entry name" value="Plavaka"/>
</dbReference>
<name>A0A397J8G2_9GLOM</name>
<feature type="region of interest" description="Disordered" evidence="1">
    <location>
        <begin position="301"/>
        <end position="333"/>
    </location>
</feature>
<evidence type="ECO:0008006" key="4">
    <source>
        <dbReference type="Google" id="ProtNLM"/>
    </source>
</evidence>
<protein>
    <recommendedName>
        <fullName evidence="4">C2H2-type domain-containing protein</fullName>
    </recommendedName>
</protein>
<feature type="region of interest" description="Disordered" evidence="1">
    <location>
        <begin position="29"/>
        <end position="59"/>
    </location>
</feature>
<dbReference type="Pfam" id="PF18759">
    <property type="entry name" value="Plavaka"/>
    <property type="match status" value="2"/>
</dbReference>
<organism evidence="2 3">
    <name type="scientific">Diversispora epigaea</name>
    <dbReference type="NCBI Taxonomy" id="1348612"/>
    <lineage>
        <taxon>Eukaryota</taxon>
        <taxon>Fungi</taxon>
        <taxon>Fungi incertae sedis</taxon>
        <taxon>Mucoromycota</taxon>
        <taxon>Glomeromycotina</taxon>
        <taxon>Glomeromycetes</taxon>
        <taxon>Diversisporales</taxon>
        <taxon>Diversisporaceae</taxon>
        <taxon>Diversispora</taxon>
    </lineage>
</organism>
<comment type="caution">
    <text evidence="2">The sequence shown here is derived from an EMBL/GenBank/DDBJ whole genome shotgun (WGS) entry which is preliminary data.</text>
</comment>
<dbReference type="Proteomes" id="UP000266861">
    <property type="component" value="Unassembled WGS sequence"/>
</dbReference>
<keyword evidence="3" id="KW-1185">Reference proteome</keyword>
<dbReference type="OrthoDB" id="2439173at2759"/>
<proteinExistence type="predicted"/>